<keyword evidence="1" id="KW-0805">Transcription regulation</keyword>
<evidence type="ECO:0000259" key="5">
    <source>
        <dbReference type="PROSITE" id="PS50977"/>
    </source>
</evidence>
<dbReference type="EMBL" id="JBHTCO010000020">
    <property type="protein sequence ID" value="MFC7394532.1"/>
    <property type="molecule type" value="Genomic_DNA"/>
</dbReference>
<sequence length="214" mass="24492">MRGDANGRRDKILETAKKLFSEKGYHGVSIPDIAREAGVSVGSIYYIFKNKEDILLSLLAVVNSIYQQVFSHGNEMTNPVERLQYVIRGLYRSIDQVTDLFVILYKDLGTLDRDTCTKILNMESETARVIADIIRGGQQKGNFRHDIDADLLAFDVVSLGHMWALKKESRLHGWMSLEQYVESQLHFFMSLLIESEEVIVSCYLSKKRDDKHSL</sequence>
<evidence type="ECO:0000313" key="6">
    <source>
        <dbReference type="EMBL" id="MFC7394532.1"/>
    </source>
</evidence>
<organism evidence="6 7">
    <name type="scientific">Scopulibacillus cellulosilyticus</name>
    <dbReference type="NCBI Taxonomy" id="2665665"/>
    <lineage>
        <taxon>Bacteria</taxon>
        <taxon>Bacillati</taxon>
        <taxon>Bacillota</taxon>
        <taxon>Bacilli</taxon>
        <taxon>Bacillales</taxon>
        <taxon>Sporolactobacillaceae</taxon>
        <taxon>Scopulibacillus</taxon>
    </lineage>
</organism>
<keyword evidence="2 4" id="KW-0238">DNA-binding</keyword>
<dbReference type="PANTHER" id="PTHR47506">
    <property type="entry name" value="TRANSCRIPTIONAL REGULATORY PROTEIN"/>
    <property type="match status" value="1"/>
</dbReference>
<dbReference type="InterPro" id="IPR041490">
    <property type="entry name" value="KstR2_TetR_C"/>
</dbReference>
<protein>
    <submittedName>
        <fullName evidence="6">TetR/AcrR family transcriptional regulator</fullName>
    </submittedName>
</protein>
<dbReference type="InterPro" id="IPR001647">
    <property type="entry name" value="HTH_TetR"/>
</dbReference>
<keyword evidence="7" id="KW-1185">Reference proteome</keyword>
<evidence type="ECO:0000256" key="1">
    <source>
        <dbReference type="ARBA" id="ARBA00023015"/>
    </source>
</evidence>
<gene>
    <name evidence="6" type="ORF">ACFQRG_16370</name>
</gene>
<evidence type="ECO:0000256" key="4">
    <source>
        <dbReference type="PROSITE-ProRule" id="PRU00335"/>
    </source>
</evidence>
<dbReference type="SUPFAM" id="SSF48498">
    <property type="entry name" value="Tetracyclin repressor-like, C-terminal domain"/>
    <property type="match status" value="1"/>
</dbReference>
<dbReference type="PROSITE" id="PS50977">
    <property type="entry name" value="HTH_TETR_2"/>
    <property type="match status" value="1"/>
</dbReference>
<feature type="domain" description="HTH tetR-type" evidence="5">
    <location>
        <begin position="6"/>
        <end position="66"/>
    </location>
</feature>
<name>A0ABW2PYX2_9BACL</name>
<dbReference type="PRINTS" id="PR00455">
    <property type="entry name" value="HTHTETR"/>
</dbReference>
<feature type="DNA-binding region" description="H-T-H motif" evidence="4">
    <location>
        <begin position="29"/>
        <end position="48"/>
    </location>
</feature>
<reference evidence="7" key="1">
    <citation type="journal article" date="2019" name="Int. J. Syst. Evol. Microbiol.">
        <title>The Global Catalogue of Microorganisms (GCM) 10K type strain sequencing project: providing services to taxonomists for standard genome sequencing and annotation.</title>
        <authorList>
            <consortium name="The Broad Institute Genomics Platform"/>
            <consortium name="The Broad Institute Genome Sequencing Center for Infectious Disease"/>
            <person name="Wu L."/>
            <person name="Ma J."/>
        </authorList>
    </citation>
    <scope>NUCLEOTIDE SEQUENCE [LARGE SCALE GENOMIC DNA]</scope>
    <source>
        <strain evidence="7">CGMCC 1.16305</strain>
    </source>
</reference>
<dbReference type="RefSeq" id="WP_380967983.1">
    <property type="nucleotide sequence ID" value="NZ_JBHTCO010000020.1"/>
</dbReference>
<dbReference type="Proteomes" id="UP001596505">
    <property type="component" value="Unassembled WGS sequence"/>
</dbReference>
<dbReference type="Gene3D" id="1.10.10.60">
    <property type="entry name" value="Homeodomain-like"/>
    <property type="match status" value="1"/>
</dbReference>
<dbReference type="Pfam" id="PF17932">
    <property type="entry name" value="TetR_C_24"/>
    <property type="match status" value="1"/>
</dbReference>
<dbReference type="Gene3D" id="1.10.357.10">
    <property type="entry name" value="Tetracycline Repressor, domain 2"/>
    <property type="match status" value="1"/>
</dbReference>
<dbReference type="InterPro" id="IPR009057">
    <property type="entry name" value="Homeodomain-like_sf"/>
</dbReference>
<proteinExistence type="predicted"/>
<keyword evidence="3" id="KW-0804">Transcription</keyword>
<accession>A0ABW2PYX2</accession>
<evidence type="ECO:0000256" key="2">
    <source>
        <dbReference type="ARBA" id="ARBA00023125"/>
    </source>
</evidence>
<evidence type="ECO:0000256" key="3">
    <source>
        <dbReference type="ARBA" id="ARBA00023163"/>
    </source>
</evidence>
<dbReference type="InterPro" id="IPR036271">
    <property type="entry name" value="Tet_transcr_reg_TetR-rel_C_sf"/>
</dbReference>
<dbReference type="SUPFAM" id="SSF46689">
    <property type="entry name" value="Homeodomain-like"/>
    <property type="match status" value="1"/>
</dbReference>
<dbReference type="PANTHER" id="PTHR47506:SF1">
    <property type="entry name" value="HTH-TYPE TRANSCRIPTIONAL REGULATOR YJDC"/>
    <property type="match status" value="1"/>
</dbReference>
<evidence type="ECO:0000313" key="7">
    <source>
        <dbReference type="Proteomes" id="UP001596505"/>
    </source>
</evidence>
<comment type="caution">
    <text evidence="6">The sequence shown here is derived from an EMBL/GenBank/DDBJ whole genome shotgun (WGS) entry which is preliminary data.</text>
</comment>
<dbReference type="Pfam" id="PF00440">
    <property type="entry name" value="TetR_N"/>
    <property type="match status" value="1"/>
</dbReference>